<gene>
    <name evidence="1" type="ORF">NQ318_002500</name>
</gene>
<keyword evidence="2" id="KW-1185">Reference proteome</keyword>
<dbReference type="EMBL" id="JAPWTK010000169">
    <property type="protein sequence ID" value="KAJ8947139.1"/>
    <property type="molecule type" value="Genomic_DNA"/>
</dbReference>
<reference evidence="1" key="1">
    <citation type="journal article" date="2023" name="Insect Mol. Biol.">
        <title>Genome sequencing provides insights into the evolution of gene families encoding plant cell wall-degrading enzymes in longhorned beetles.</title>
        <authorList>
            <person name="Shin N.R."/>
            <person name="Okamura Y."/>
            <person name="Kirsch R."/>
            <person name="Pauchet Y."/>
        </authorList>
    </citation>
    <scope>NUCLEOTIDE SEQUENCE</scope>
    <source>
        <strain evidence="1">AMC_N1</strain>
    </source>
</reference>
<evidence type="ECO:0000313" key="2">
    <source>
        <dbReference type="Proteomes" id="UP001162162"/>
    </source>
</evidence>
<name>A0AAV8Y6Y8_9CUCU</name>
<dbReference type="Proteomes" id="UP001162162">
    <property type="component" value="Unassembled WGS sequence"/>
</dbReference>
<sequence length="223" mass="24585">MSKKKKTNCVAEEETAGPLPIRLPRREDYLTRCRTEDTTRRRGAVVQPDDCAVPRTRSQWSRFFVRSVATVLPMSRMTGLPQIHTRQSASDLVTLYKQDAQGLVAACPSTLCQNTADVPFLTNAFPLSVSGPQRMCSYTNFQERFKRSFIILNENAAGANMSVLMATSTLCFCLPAAFGGIMWMHHYSIATVTLPLGAAGKLCREIVLITFAAAVVNVSRSTV</sequence>
<organism evidence="1 2">
    <name type="scientific">Aromia moschata</name>
    <dbReference type="NCBI Taxonomy" id="1265417"/>
    <lineage>
        <taxon>Eukaryota</taxon>
        <taxon>Metazoa</taxon>
        <taxon>Ecdysozoa</taxon>
        <taxon>Arthropoda</taxon>
        <taxon>Hexapoda</taxon>
        <taxon>Insecta</taxon>
        <taxon>Pterygota</taxon>
        <taxon>Neoptera</taxon>
        <taxon>Endopterygota</taxon>
        <taxon>Coleoptera</taxon>
        <taxon>Polyphaga</taxon>
        <taxon>Cucujiformia</taxon>
        <taxon>Chrysomeloidea</taxon>
        <taxon>Cerambycidae</taxon>
        <taxon>Cerambycinae</taxon>
        <taxon>Callichromatini</taxon>
        <taxon>Aromia</taxon>
    </lineage>
</organism>
<comment type="caution">
    <text evidence="1">The sequence shown here is derived from an EMBL/GenBank/DDBJ whole genome shotgun (WGS) entry which is preliminary data.</text>
</comment>
<proteinExistence type="predicted"/>
<accession>A0AAV8Y6Y8</accession>
<protein>
    <submittedName>
        <fullName evidence="1">Uncharacterized protein</fullName>
    </submittedName>
</protein>
<dbReference type="AlphaFoldDB" id="A0AAV8Y6Y8"/>
<evidence type="ECO:0000313" key="1">
    <source>
        <dbReference type="EMBL" id="KAJ8947139.1"/>
    </source>
</evidence>